<proteinExistence type="predicted"/>
<accession>A0AAV4QQV2</accession>
<organism evidence="1 2">
    <name type="scientific">Caerostris darwini</name>
    <dbReference type="NCBI Taxonomy" id="1538125"/>
    <lineage>
        <taxon>Eukaryota</taxon>
        <taxon>Metazoa</taxon>
        <taxon>Ecdysozoa</taxon>
        <taxon>Arthropoda</taxon>
        <taxon>Chelicerata</taxon>
        <taxon>Arachnida</taxon>
        <taxon>Araneae</taxon>
        <taxon>Araneomorphae</taxon>
        <taxon>Entelegynae</taxon>
        <taxon>Araneoidea</taxon>
        <taxon>Araneidae</taxon>
        <taxon>Caerostris</taxon>
    </lineage>
</organism>
<dbReference type="Proteomes" id="UP001054837">
    <property type="component" value="Unassembled WGS sequence"/>
</dbReference>
<evidence type="ECO:0000313" key="1">
    <source>
        <dbReference type="EMBL" id="GIY11644.1"/>
    </source>
</evidence>
<keyword evidence="2" id="KW-1185">Reference proteome</keyword>
<dbReference type="EMBL" id="BPLQ01004936">
    <property type="protein sequence ID" value="GIY11644.1"/>
    <property type="molecule type" value="Genomic_DNA"/>
</dbReference>
<gene>
    <name evidence="1" type="ORF">CDAR_52981</name>
</gene>
<dbReference type="AlphaFoldDB" id="A0AAV4QQV2"/>
<comment type="caution">
    <text evidence="1">The sequence shown here is derived from an EMBL/GenBank/DDBJ whole genome shotgun (WGS) entry which is preliminary data.</text>
</comment>
<name>A0AAV4QQV2_9ARAC</name>
<sequence>MRPKENAGFSPPSHICNIPGRCASGVRTGGGFYSPRSAASVSLYLQYNFMQMNFRYFCAKKKGKRFEIDWRKTEDTLFLHPLKASSGLVAKWLALWPLVSKASG</sequence>
<protein>
    <submittedName>
        <fullName evidence="1">Uncharacterized protein</fullName>
    </submittedName>
</protein>
<reference evidence="1 2" key="1">
    <citation type="submission" date="2021-06" db="EMBL/GenBank/DDBJ databases">
        <title>Caerostris darwini draft genome.</title>
        <authorList>
            <person name="Kono N."/>
            <person name="Arakawa K."/>
        </authorList>
    </citation>
    <scope>NUCLEOTIDE SEQUENCE [LARGE SCALE GENOMIC DNA]</scope>
</reference>
<evidence type="ECO:0000313" key="2">
    <source>
        <dbReference type="Proteomes" id="UP001054837"/>
    </source>
</evidence>